<proteinExistence type="predicted"/>
<evidence type="ECO:0000256" key="3">
    <source>
        <dbReference type="ARBA" id="ARBA00023163"/>
    </source>
</evidence>
<keyword evidence="2" id="KW-0238">DNA-binding</keyword>
<accession>A0ABY4N574</accession>
<dbReference type="SUPFAM" id="SSF46785">
    <property type="entry name" value="Winged helix' DNA-binding domain"/>
    <property type="match status" value="1"/>
</dbReference>
<dbReference type="InterPro" id="IPR036390">
    <property type="entry name" value="WH_DNA-bd_sf"/>
</dbReference>
<dbReference type="InterPro" id="IPR036388">
    <property type="entry name" value="WH-like_DNA-bd_sf"/>
</dbReference>
<dbReference type="SUPFAM" id="SSF48008">
    <property type="entry name" value="GntR ligand-binding domain-like"/>
    <property type="match status" value="1"/>
</dbReference>
<dbReference type="PANTHER" id="PTHR43537">
    <property type="entry name" value="TRANSCRIPTIONAL REGULATOR, GNTR FAMILY"/>
    <property type="match status" value="1"/>
</dbReference>
<evidence type="ECO:0000313" key="5">
    <source>
        <dbReference type="EMBL" id="UQN28535.1"/>
    </source>
</evidence>
<keyword evidence="6" id="KW-1185">Reference proteome</keyword>
<evidence type="ECO:0000313" key="6">
    <source>
        <dbReference type="Proteomes" id="UP001055868"/>
    </source>
</evidence>
<feature type="domain" description="GntR C-terminal" evidence="4">
    <location>
        <begin position="99"/>
        <end position="235"/>
    </location>
</feature>
<dbReference type="Gene3D" id="1.10.10.10">
    <property type="entry name" value="Winged helix-like DNA-binding domain superfamily/Winged helix DNA-binding domain"/>
    <property type="match status" value="1"/>
</dbReference>
<protein>
    <submittedName>
        <fullName evidence="5">FCD domain-containing protein</fullName>
    </submittedName>
</protein>
<gene>
    <name evidence="5" type="ORF">M4486_12935</name>
</gene>
<evidence type="ECO:0000259" key="4">
    <source>
        <dbReference type="SMART" id="SM00895"/>
    </source>
</evidence>
<sequence length="241" mass="26190">MRPPGESRFDSALDTLGCAIVLGELPAEHADTIEGLVARTGASRSVVREATRVLSTLGMLTAGRRVGLRVLPFDHWDTMDPLVIRWRLRSPGRIKQIAELRELRRAIEPEAAALAARRVSRGEVSNRACGALAHAGRELRTVASGIGDATEPAHAAAYLHADSLLHSQVLALSANAMFIRLQAVIDESLRERALHERMDLAPEPHDVDLHGKVVRRILAGEPHAATAAMREIVERTGDLDS</sequence>
<evidence type="ECO:0000256" key="1">
    <source>
        <dbReference type="ARBA" id="ARBA00023015"/>
    </source>
</evidence>
<evidence type="ECO:0000256" key="2">
    <source>
        <dbReference type="ARBA" id="ARBA00023125"/>
    </source>
</evidence>
<reference evidence="5" key="1">
    <citation type="submission" date="2022-05" db="EMBL/GenBank/DDBJ databases">
        <title>Genomic analysis of Brachybacterium sp. CBA3104.</title>
        <authorList>
            <person name="Roh S.W."/>
            <person name="Kim Y.B."/>
            <person name="Kim Y."/>
        </authorList>
    </citation>
    <scope>NUCLEOTIDE SEQUENCE</scope>
    <source>
        <strain evidence="5">CBA3104</strain>
    </source>
</reference>
<dbReference type="SMART" id="SM00895">
    <property type="entry name" value="FCD"/>
    <property type="match status" value="1"/>
</dbReference>
<organism evidence="5 6">
    <name type="scientific">Brachybacterium kimchii</name>
    <dbReference type="NCBI Taxonomy" id="2942909"/>
    <lineage>
        <taxon>Bacteria</taxon>
        <taxon>Bacillati</taxon>
        <taxon>Actinomycetota</taxon>
        <taxon>Actinomycetes</taxon>
        <taxon>Micrococcales</taxon>
        <taxon>Dermabacteraceae</taxon>
        <taxon>Brachybacterium</taxon>
    </lineage>
</organism>
<name>A0ABY4N574_9MICO</name>
<dbReference type="PANTHER" id="PTHR43537:SF44">
    <property type="entry name" value="GNTR FAMILY REGULATORY PROTEIN"/>
    <property type="match status" value="1"/>
</dbReference>
<dbReference type="EMBL" id="CP097218">
    <property type="protein sequence ID" value="UQN28535.1"/>
    <property type="molecule type" value="Genomic_DNA"/>
</dbReference>
<keyword evidence="3" id="KW-0804">Transcription</keyword>
<dbReference type="Pfam" id="PF07729">
    <property type="entry name" value="FCD"/>
    <property type="match status" value="1"/>
</dbReference>
<keyword evidence="1" id="KW-0805">Transcription regulation</keyword>
<dbReference type="Proteomes" id="UP001055868">
    <property type="component" value="Chromosome"/>
</dbReference>
<dbReference type="Gene3D" id="1.20.120.530">
    <property type="entry name" value="GntR ligand-binding domain-like"/>
    <property type="match status" value="1"/>
</dbReference>
<dbReference type="InterPro" id="IPR008920">
    <property type="entry name" value="TF_FadR/GntR_C"/>
</dbReference>
<dbReference type="InterPro" id="IPR011711">
    <property type="entry name" value="GntR_C"/>
</dbReference>
<dbReference type="RefSeq" id="WP_249477653.1">
    <property type="nucleotide sequence ID" value="NZ_CP097218.1"/>
</dbReference>